<feature type="signal peptide" evidence="1">
    <location>
        <begin position="1"/>
        <end position="25"/>
    </location>
</feature>
<gene>
    <name evidence="2" type="ORF">SAMN02910451_02915</name>
</gene>
<accession>A0A1G5GJV8</accession>
<evidence type="ECO:0000256" key="1">
    <source>
        <dbReference type="SAM" id="SignalP"/>
    </source>
</evidence>
<dbReference type="OrthoDB" id="1864194at2"/>
<protein>
    <recommendedName>
        <fullName evidence="4">Lipoprotein</fullName>
    </recommendedName>
</protein>
<evidence type="ECO:0000313" key="2">
    <source>
        <dbReference type="EMBL" id="SCY51825.1"/>
    </source>
</evidence>
<dbReference type="RefSeq" id="WP_074463303.1">
    <property type="nucleotide sequence ID" value="NZ_FMUR01000021.1"/>
</dbReference>
<keyword evidence="3" id="KW-1185">Reference proteome</keyword>
<reference evidence="3" key="1">
    <citation type="submission" date="2016-10" db="EMBL/GenBank/DDBJ databases">
        <authorList>
            <person name="Varghese N."/>
            <person name="Submissions S."/>
        </authorList>
    </citation>
    <scope>NUCLEOTIDE SEQUENCE [LARGE SCALE GENOMIC DNA]</scope>
    <source>
        <strain evidence="3">XBD2006</strain>
    </source>
</reference>
<name>A0A1G5GJV8_9FIRM</name>
<feature type="chain" id="PRO_5039374663" description="Lipoprotein" evidence="1">
    <location>
        <begin position="26"/>
        <end position="257"/>
    </location>
</feature>
<proteinExistence type="predicted"/>
<keyword evidence="1" id="KW-0732">Signal</keyword>
<dbReference type="PROSITE" id="PS51257">
    <property type="entry name" value="PROKAR_LIPOPROTEIN"/>
    <property type="match status" value="1"/>
</dbReference>
<evidence type="ECO:0000313" key="3">
    <source>
        <dbReference type="Proteomes" id="UP000183047"/>
    </source>
</evidence>
<organism evidence="2 3">
    <name type="scientific">Butyrivibrio hungatei</name>
    <dbReference type="NCBI Taxonomy" id="185008"/>
    <lineage>
        <taxon>Bacteria</taxon>
        <taxon>Bacillati</taxon>
        <taxon>Bacillota</taxon>
        <taxon>Clostridia</taxon>
        <taxon>Lachnospirales</taxon>
        <taxon>Lachnospiraceae</taxon>
        <taxon>Butyrivibrio</taxon>
    </lineage>
</organism>
<dbReference type="Proteomes" id="UP000183047">
    <property type="component" value="Unassembled WGS sequence"/>
</dbReference>
<evidence type="ECO:0008006" key="4">
    <source>
        <dbReference type="Google" id="ProtNLM"/>
    </source>
</evidence>
<dbReference type="AlphaFoldDB" id="A0A1G5GJV8"/>
<dbReference type="EMBL" id="FMUR01000021">
    <property type="protein sequence ID" value="SCY51825.1"/>
    <property type="molecule type" value="Genomic_DNA"/>
</dbReference>
<sequence length="257" mass="29888">MRKKSKKLQALLTAALLFFILTACSGEKAELITDEAERTSSNEESTANTLENDGVVFHSYDEFIEKINYLHDVMETSDFETFLDEATRYLWVTSPVYNAFTNQNDQFGYLQVDIDGDGVDELLLGTTGSEDDSYYVDIIGMFTLRKGVAYTVFERNERDCYKIYAEGIIEHSFVYPNSSYGAEYFKYNAGNLEAIESAYCEVGFRDDEWGEVYYYSDSASQERELTEKEYHEMRDELINRYCKQEMQLQLHLFKDKQ</sequence>